<dbReference type="PIRSF" id="PIRSF004848">
    <property type="entry name" value="YBL036c_PLPDEIII"/>
    <property type="match status" value="1"/>
</dbReference>
<reference evidence="6 7" key="1">
    <citation type="submission" date="2018-07" db="EMBL/GenBank/DDBJ databases">
        <title>Genome sequence of Rhodococcus rhodnii ATCC 35071 from Rhodnius prolixus.</title>
        <authorList>
            <person name="Patel V."/>
            <person name="Vogel K.J."/>
        </authorList>
    </citation>
    <scope>NUCLEOTIDE SEQUENCE [LARGE SCALE GENOMIC DNA]</scope>
    <source>
        <strain evidence="6 7">ATCC 35071</strain>
    </source>
</reference>
<evidence type="ECO:0000313" key="7">
    <source>
        <dbReference type="Proteomes" id="UP000471120"/>
    </source>
</evidence>
<dbReference type="PROSITE" id="PS01211">
    <property type="entry name" value="UPF0001"/>
    <property type="match status" value="1"/>
</dbReference>
<dbReference type="PANTHER" id="PTHR10146:SF14">
    <property type="entry name" value="PYRIDOXAL PHOSPHATE HOMEOSTASIS PROTEIN"/>
    <property type="match status" value="1"/>
</dbReference>
<dbReference type="Gene3D" id="3.20.20.10">
    <property type="entry name" value="Alanine racemase"/>
    <property type="match status" value="1"/>
</dbReference>
<protein>
    <recommendedName>
        <fullName evidence="2">Pyridoxal phosphate homeostasis protein</fullName>
        <shortName evidence="2">PLP homeostasis protein</shortName>
    </recommendedName>
</protein>
<comment type="similarity">
    <text evidence="2 4">Belongs to the pyridoxal phosphate-binding protein YggS/PROSC family.</text>
</comment>
<evidence type="ECO:0000256" key="1">
    <source>
        <dbReference type="ARBA" id="ARBA00022898"/>
    </source>
</evidence>
<evidence type="ECO:0000256" key="3">
    <source>
        <dbReference type="PIRSR" id="PIRSR004848-1"/>
    </source>
</evidence>
<evidence type="ECO:0000259" key="5">
    <source>
        <dbReference type="Pfam" id="PF01168"/>
    </source>
</evidence>
<gene>
    <name evidence="6" type="ORF">DW322_15735</name>
</gene>
<dbReference type="HAMAP" id="MF_02087">
    <property type="entry name" value="PLP_homeostasis"/>
    <property type="match status" value="1"/>
</dbReference>
<evidence type="ECO:0000256" key="4">
    <source>
        <dbReference type="RuleBase" id="RU004514"/>
    </source>
</evidence>
<dbReference type="AlphaFoldDB" id="A0A6P2CJN1"/>
<dbReference type="Pfam" id="PF01168">
    <property type="entry name" value="Ala_racemase_N"/>
    <property type="match status" value="1"/>
</dbReference>
<dbReference type="GO" id="GO:0030170">
    <property type="term" value="F:pyridoxal phosphate binding"/>
    <property type="evidence" value="ECO:0007669"/>
    <property type="project" value="UniProtKB-UniRule"/>
</dbReference>
<dbReference type="NCBIfam" id="TIGR00044">
    <property type="entry name" value="YggS family pyridoxal phosphate-dependent enzyme"/>
    <property type="match status" value="1"/>
</dbReference>
<accession>A0A6P2CJN1</accession>
<comment type="cofactor">
    <cofactor evidence="3">
        <name>pyridoxal 5'-phosphate</name>
        <dbReference type="ChEBI" id="CHEBI:597326"/>
    </cofactor>
</comment>
<dbReference type="InterPro" id="IPR029066">
    <property type="entry name" value="PLP-binding_barrel"/>
</dbReference>
<sequence>MSGARRAELAESLAAVEARVARACADAGRARDAVELLPVTKFFPSSDVEILYGLGARAFAESREQEASVKVADVAAALDAPDIRWHMVGRLQRNKAKAVARWASVVQSVDGHKLVDALERGVRAALDDGARSGPLSVYLQVSLDGDTSRGGVAAADLASLGERVSASDSLDCAGLMAVAPLGADAERAFADLAGIRDRFVAEFPHSGALSAGMTGDLEAAIAHGSTLVRVGTAILGSRPIVSP</sequence>
<comment type="function">
    <text evidence="2">Pyridoxal 5'-phosphate (PLP)-binding protein, which is involved in PLP homeostasis.</text>
</comment>
<dbReference type="SUPFAM" id="SSF51419">
    <property type="entry name" value="PLP-binding barrel"/>
    <property type="match status" value="1"/>
</dbReference>
<feature type="domain" description="Alanine racemase N-terminal" evidence="5">
    <location>
        <begin position="14"/>
        <end position="239"/>
    </location>
</feature>
<name>A0A6P2CJN1_9NOCA</name>
<dbReference type="InterPro" id="IPR001608">
    <property type="entry name" value="Ala_racemase_N"/>
</dbReference>
<dbReference type="InterPro" id="IPR011078">
    <property type="entry name" value="PyrdxlP_homeostasis"/>
</dbReference>
<proteinExistence type="inferred from homology"/>
<evidence type="ECO:0000313" key="6">
    <source>
        <dbReference type="EMBL" id="TXG91396.1"/>
    </source>
</evidence>
<feature type="modified residue" description="N6-(pyridoxal phosphate)lysine" evidence="2 3">
    <location>
        <position position="41"/>
    </location>
</feature>
<comment type="caution">
    <text evidence="6">The sequence shown here is derived from an EMBL/GenBank/DDBJ whole genome shotgun (WGS) entry which is preliminary data.</text>
</comment>
<evidence type="ECO:0000256" key="2">
    <source>
        <dbReference type="HAMAP-Rule" id="MF_02087"/>
    </source>
</evidence>
<keyword evidence="1 2" id="KW-0663">Pyridoxal phosphate</keyword>
<dbReference type="Proteomes" id="UP000471120">
    <property type="component" value="Unassembled WGS sequence"/>
</dbReference>
<dbReference type="RefSeq" id="WP_040772125.1">
    <property type="nucleotide sequence ID" value="NZ_QRCM01000001.1"/>
</dbReference>
<organism evidence="6 7">
    <name type="scientific">Rhodococcus rhodnii</name>
    <dbReference type="NCBI Taxonomy" id="38312"/>
    <lineage>
        <taxon>Bacteria</taxon>
        <taxon>Bacillati</taxon>
        <taxon>Actinomycetota</taxon>
        <taxon>Actinomycetes</taxon>
        <taxon>Mycobacteriales</taxon>
        <taxon>Nocardiaceae</taxon>
        <taxon>Rhodococcus</taxon>
    </lineage>
</organism>
<dbReference type="EMBL" id="QRCM01000001">
    <property type="protein sequence ID" value="TXG91396.1"/>
    <property type="molecule type" value="Genomic_DNA"/>
</dbReference>
<dbReference type="PANTHER" id="PTHR10146">
    <property type="entry name" value="PROLINE SYNTHETASE CO-TRANSCRIBED BACTERIAL HOMOLOG PROTEIN"/>
    <property type="match status" value="1"/>
</dbReference>